<feature type="domain" description="N-acetyltransferase" evidence="2">
    <location>
        <begin position="1"/>
        <end position="147"/>
    </location>
</feature>
<protein>
    <submittedName>
        <fullName evidence="3">GNAT superfamily N-acetyltransferase</fullName>
    </submittedName>
</protein>
<feature type="region of interest" description="Disordered" evidence="1">
    <location>
        <begin position="172"/>
        <end position="191"/>
    </location>
</feature>
<dbReference type="Proteomes" id="UP000704762">
    <property type="component" value="Unassembled WGS sequence"/>
</dbReference>
<keyword evidence="4" id="KW-1185">Reference proteome</keyword>
<dbReference type="InterPro" id="IPR000182">
    <property type="entry name" value="GNAT_dom"/>
</dbReference>
<dbReference type="Pfam" id="PF00583">
    <property type="entry name" value="Acetyltransf_1"/>
    <property type="match status" value="1"/>
</dbReference>
<dbReference type="Gene3D" id="3.40.630.30">
    <property type="match status" value="1"/>
</dbReference>
<organism evidence="3 4">
    <name type="scientific">Microlunatus panaciterrae</name>
    <dbReference type="NCBI Taxonomy" id="400768"/>
    <lineage>
        <taxon>Bacteria</taxon>
        <taxon>Bacillati</taxon>
        <taxon>Actinomycetota</taxon>
        <taxon>Actinomycetes</taxon>
        <taxon>Propionibacteriales</taxon>
        <taxon>Propionibacteriaceae</taxon>
        <taxon>Microlunatus</taxon>
    </lineage>
</organism>
<gene>
    <name evidence="3" type="ORF">JOE57_001834</name>
</gene>
<dbReference type="SUPFAM" id="SSF55729">
    <property type="entry name" value="Acyl-CoA N-acyltransferases (Nat)"/>
    <property type="match status" value="1"/>
</dbReference>
<dbReference type="EMBL" id="JAFBCF010000001">
    <property type="protein sequence ID" value="MBM7798913.1"/>
    <property type="molecule type" value="Genomic_DNA"/>
</dbReference>
<evidence type="ECO:0000259" key="2">
    <source>
        <dbReference type="PROSITE" id="PS51186"/>
    </source>
</evidence>
<sequence length="191" mass="20981">MTSSRRAEPLNEGRSVKREWAETVERQWGSCGLVATNGDRVIGYLTMAPALLVPRLGSFASTPVSQDAAVVLNVRVVDEYAGHGLGRQLVQAAAAVAVKRDVRALEAIASHRQNSCMVPVGFLEAVGFTIIRHHPLTPRLRMDLQTTVRWRPDLVAAWSRLRSLAVRPAPPEPVGFDPVRNEPVPRPLVEQ</sequence>
<evidence type="ECO:0000256" key="1">
    <source>
        <dbReference type="SAM" id="MobiDB-lite"/>
    </source>
</evidence>
<name>A0ABS2RIT7_9ACTN</name>
<reference evidence="3 4" key="1">
    <citation type="submission" date="2021-01" db="EMBL/GenBank/DDBJ databases">
        <title>Sequencing the genomes of 1000 actinobacteria strains.</title>
        <authorList>
            <person name="Klenk H.-P."/>
        </authorList>
    </citation>
    <scope>NUCLEOTIDE SEQUENCE [LARGE SCALE GENOMIC DNA]</scope>
    <source>
        <strain evidence="3 4">DSM 18662</strain>
    </source>
</reference>
<evidence type="ECO:0000313" key="3">
    <source>
        <dbReference type="EMBL" id="MBM7798913.1"/>
    </source>
</evidence>
<dbReference type="PROSITE" id="PS51186">
    <property type="entry name" value="GNAT"/>
    <property type="match status" value="1"/>
</dbReference>
<accession>A0ABS2RIT7</accession>
<evidence type="ECO:0000313" key="4">
    <source>
        <dbReference type="Proteomes" id="UP000704762"/>
    </source>
</evidence>
<proteinExistence type="predicted"/>
<dbReference type="InterPro" id="IPR016181">
    <property type="entry name" value="Acyl_CoA_acyltransferase"/>
</dbReference>
<dbReference type="RefSeq" id="WP_204917405.1">
    <property type="nucleotide sequence ID" value="NZ_BAAAQP010000002.1"/>
</dbReference>
<dbReference type="CDD" id="cd04301">
    <property type="entry name" value="NAT_SF"/>
    <property type="match status" value="1"/>
</dbReference>
<comment type="caution">
    <text evidence="3">The sequence shown here is derived from an EMBL/GenBank/DDBJ whole genome shotgun (WGS) entry which is preliminary data.</text>
</comment>